<dbReference type="EMBL" id="JAACNO010002706">
    <property type="protein sequence ID" value="KAF4131623.1"/>
    <property type="molecule type" value="Genomic_DNA"/>
</dbReference>
<dbReference type="Proteomes" id="UP000704712">
    <property type="component" value="Unassembled WGS sequence"/>
</dbReference>
<organism evidence="2 4">
    <name type="scientific">Phytophthora infestans</name>
    <name type="common">Potato late blight agent</name>
    <name type="synonym">Botrytis infestans</name>
    <dbReference type="NCBI Taxonomy" id="4787"/>
    <lineage>
        <taxon>Eukaryota</taxon>
        <taxon>Sar</taxon>
        <taxon>Stramenopiles</taxon>
        <taxon>Oomycota</taxon>
        <taxon>Peronosporomycetes</taxon>
        <taxon>Peronosporales</taxon>
        <taxon>Peronosporaceae</taxon>
        <taxon>Phytophthora</taxon>
    </lineage>
</organism>
<evidence type="ECO:0000313" key="4">
    <source>
        <dbReference type="Proteomes" id="UP000602510"/>
    </source>
</evidence>
<evidence type="ECO:0000313" key="3">
    <source>
        <dbReference type="EMBL" id="KAF4131623.1"/>
    </source>
</evidence>
<dbReference type="Proteomes" id="UP000602510">
    <property type="component" value="Unassembled WGS sequence"/>
</dbReference>
<comment type="caution">
    <text evidence="2">The sequence shown here is derived from an EMBL/GenBank/DDBJ whole genome shotgun (WGS) entry which is preliminary data.</text>
</comment>
<gene>
    <name evidence="2" type="ORF">GN244_ATG01391</name>
    <name evidence="3" type="ORF">GN958_ATG19181</name>
</gene>
<evidence type="ECO:0000256" key="1">
    <source>
        <dbReference type="SAM" id="MobiDB-lite"/>
    </source>
</evidence>
<keyword evidence="4" id="KW-1185">Reference proteome</keyword>
<protein>
    <submittedName>
        <fullName evidence="2">Uncharacterized protein</fullName>
    </submittedName>
</protein>
<dbReference type="EMBL" id="WSZM01000028">
    <property type="protein sequence ID" value="KAF4046165.1"/>
    <property type="molecule type" value="Genomic_DNA"/>
</dbReference>
<dbReference type="AlphaFoldDB" id="A0A833TN55"/>
<proteinExistence type="predicted"/>
<feature type="region of interest" description="Disordered" evidence="1">
    <location>
        <begin position="1"/>
        <end position="22"/>
    </location>
</feature>
<evidence type="ECO:0000313" key="2">
    <source>
        <dbReference type="EMBL" id="KAF4046165.1"/>
    </source>
</evidence>
<name>A0A833TN55_PHYIN</name>
<accession>A0A833TN55</accession>
<reference evidence="2" key="1">
    <citation type="submission" date="2020-04" db="EMBL/GenBank/DDBJ databases">
        <title>Hybrid Assembly of Korean Phytophthora infestans isolates.</title>
        <authorList>
            <person name="Prokchorchik M."/>
            <person name="Lee Y."/>
            <person name="Seo J."/>
            <person name="Cho J.-H."/>
            <person name="Park Y.-E."/>
            <person name="Jang D.-C."/>
            <person name="Im J.-S."/>
            <person name="Choi J.-G."/>
            <person name="Park H.-J."/>
            <person name="Lee G.-B."/>
            <person name="Lee Y.-G."/>
            <person name="Hong S.-Y."/>
            <person name="Cho K."/>
            <person name="Sohn K.H."/>
        </authorList>
    </citation>
    <scope>NUCLEOTIDE SEQUENCE</scope>
    <source>
        <strain evidence="2">KR_1_A1</strain>
        <strain evidence="3">KR_2_A2</strain>
    </source>
</reference>
<sequence>MQAPTPPTRHKKRKRESDASAQRIMARKLHQCADVRDSFSSLERSLQLQWKRYKSQQSKADELSRIHVAVAQMTHFQTLFGAEMDGENVEKPKITNLGKRTDKLLIQITSRKNTMAQRTQKMVKRLPHLLKRATSIVAERRRLLKEHQELPGRHQWVPMILWRLYDAAADGKEETKPLKRAMHSVMKTLKETNPFFYLQVLYQPPPSHLNEQWTVTASEKLTAITASMTPQFRALNKRSAALRNKRDAFVRTRYGWNQLCVTLSFARRAARHFHLLILHIYSVAMQCDASNVNAAIISEQATSGILRDDVELRAQLKLKRDSVTSEDHLLKESYEWTPELLVYLDTWRESGRVLLGFERRERYQDFLPQFSFDRKHSRRIPRRDVLAEIGDCLRDVDCVWRASGLGTLGFKSMRIEDIGALERRIKGSLGAVVDLVYKMTLARWMDRRKRPTEWWTSLELCEDKRRELESEMPDESLEIYAEGSRDDVADVTALEQSEDVTDVESVELKEIRRARAALPPSQGFRRPTTGTLRGVVTQEKVADTEEQSGDVSKQSETERIAEIHAAMVGQCGRLRLSKSLASETNSECMYDDWRVTCIASNLCRLTDQAVRLADEAEVATSKKVQLSEEHSTSVQEERAPTIKELHKSLASANDNVAQVLALYDGQHSTEWCDTILSTGLATVELLRKIAQDEVASHGL</sequence>